<gene>
    <name evidence="1" type="ORF">NSA23_07930</name>
</gene>
<evidence type="ECO:0000313" key="1">
    <source>
        <dbReference type="EMBL" id="MCR2044048.1"/>
    </source>
</evidence>
<dbReference type="InterPro" id="IPR029063">
    <property type="entry name" value="SAM-dependent_MTases_sf"/>
</dbReference>
<reference evidence="1" key="1">
    <citation type="submission" date="2022-07" db="EMBL/GenBank/DDBJ databases">
        <title>Enhanced cultured diversity of the mouse gut microbiota enables custom-made synthetic communities.</title>
        <authorList>
            <person name="Afrizal A."/>
        </authorList>
    </citation>
    <scope>NUCLEOTIDE SEQUENCE</scope>
    <source>
        <strain evidence="1">DSM 29482</strain>
    </source>
</reference>
<organism evidence="1 2">
    <name type="scientific">Anaerosalibacter massiliensis</name>
    <dbReference type="NCBI Taxonomy" id="1347392"/>
    <lineage>
        <taxon>Bacteria</taxon>
        <taxon>Bacillati</taxon>
        <taxon>Bacillota</taxon>
        <taxon>Tissierellia</taxon>
        <taxon>Tissierellales</taxon>
        <taxon>Sporanaerobacteraceae</taxon>
        <taxon>Anaerosalibacter</taxon>
    </lineage>
</organism>
<protein>
    <submittedName>
        <fullName evidence="1">Uncharacterized protein</fullName>
    </submittedName>
</protein>
<accession>A0A9X2MIA9</accession>
<dbReference type="Proteomes" id="UP001142078">
    <property type="component" value="Unassembled WGS sequence"/>
</dbReference>
<sequence>MENEKNSTSFKYDIRWDQREKVLEVACGCAEFSIEVASIADEIQCIDLDKF</sequence>
<evidence type="ECO:0000313" key="2">
    <source>
        <dbReference type="Proteomes" id="UP001142078"/>
    </source>
</evidence>
<dbReference type="EMBL" id="JANJZL010000004">
    <property type="protein sequence ID" value="MCR2044048.1"/>
    <property type="molecule type" value="Genomic_DNA"/>
</dbReference>
<proteinExistence type="predicted"/>
<name>A0A9X2MIA9_9FIRM</name>
<dbReference type="AlphaFoldDB" id="A0A9X2MIA9"/>
<dbReference type="RefSeq" id="WP_187116687.1">
    <property type="nucleotide sequence ID" value="NZ_CABKTM010000049.1"/>
</dbReference>
<comment type="caution">
    <text evidence="1">The sequence shown here is derived from an EMBL/GenBank/DDBJ whole genome shotgun (WGS) entry which is preliminary data.</text>
</comment>
<keyword evidence="2" id="KW-1185">Reference proteome</keyword>
<dbReference type="SUPFAM" id="SSF53335">
    <property type="entry name" value="S-adenosyl-L-methionine-dependent methyltransferases"/>
    <property type="match status" value="1"/>
</dbReference>